<dbReference type="EMBL" id="ASPP01027619">
    <property type="protein sequence ID" value="ETO05973.1"/>
    <property type="molecule type" value="Genomic_DNA"/>
</dbReference>
<protein>
    <submittedName>
        <fullName evidence="2">Uncharacterized protein</fullName>
    </submittedName>
</protein>
<dbReference type="AlphaFoldDB" id="X6LVM2"/>
<evidence type="ECO:0000313" key="2">
    <source>
        <dbReference type="EMBL" id="ETO05973.1"/>
    </source>
</evidence>
<feature type="compositionally biased region" description="Basic and acidic residues" evidence="1">
    <location>
        <begin position="106"/>
        <end position="115"/>
    </location>
</feature>
<comment type="caution">
    <text evidence="2">The sequence shown here is derived from an EMBL/GenBank/DDBJ whole genome shotgun (WGS) entry which is preliminary data.</text>
</comment>
<reference evidence="2 3" key="1">
    <citation type="journal article" date="2013" name="Curr. Biol.">
        <title>The Genome of the Foraminiferan Reticulomyxa filosa.</title>
        <authorList>
            <person name="Glockner G."/>
            <person name="Hulsmann N."/>
            <person name="Schleicher M."/>
            <person name="Noegel A.A."/>
            <person name="Eichinger L."/>
            <person name="Gallinger C."/>
            <person name="Pawlowski J."/>
            <person name="Sierra R."/>
            <person name="Euteneuer U."/>
            <person name="Pillet L."/>
            <person name="Moustafa A."/>
            <person name="Platzer M."/>
            <person name="Groth M."/>
            <person name="Szafranski K."/>
            <person name="Schliwa M."/>
        </authorList>
    </citation>
    <scope>NUCLEOTIDE SEQUENCE [LARGE SCALE GENOMIC DNA]</scope>
</reference>
<organism evidence="2 3">
    <name type="scientific">Reticulomyxa filosa</name>
    <dbReference type="NCBI Taxonomy" id="46433"/>
    <lineage>
        <taxon>Eukaryota</taxon>
        <taxon>Sar</taxon>
        <taxon>Rhizaria</taxon>
        <taxon>Retaria</taxon>
        <taxon>Foraminifera</taxon>
        <taxon>Monothalamids</taxon>
        <taxon>Reticulomyxidae</taxon>
        <taxon>Reticulomyxa</taxon>
    </lineage>
</organism>
<evidence type="ECO:0000256" key="1">
    <source>
        <dbReference type="SAM" id="MobiDB-lite"/>
    </source>
</evidence>
<dbReference type="Proteomes" id="UP000023152">
    <property type="component" value="Unassembled WGS sequence"/>
</dbReference>
<accession>X6LVM2</accession>
<evidence type="ECO:0000313" key="3">
    <source>
        <dbReference type="Proteomes" id="UP000023152"/>
    </source>
</evidence>
<name>X6LVM2_RETFI</name>
<gene>
    <name evidence="2" type="ORF">RFI_31419</name>
</gene>
<sequence length="172" mass="20184">MYKKLCLNQTRKVLFRSSLAIILSRHDQSTFVISSILKSNVRLNQRSAETPLICQNSVTKYGFDKVLKTYLPQHTKIADIAATLLSEEQEQKQLLRVQQHQQQYECEHEHAHEHEEPEEDKEEKEHKYHYSAFVQNGDIANDLCHSGYPIKSTQNCNPTCLPHFKKHLQFFF</sequence>
<keyword evidence="3" id="KW-1185">Reference proteome</keyword>
<proteinExistence type="predicted"/>
<feature type="region of interest" description="Disordered" evidence="1">
    <location>
        <begin position="106"/>
        <end position="126"/>
    </location>
</feature>